<evidence type="ECO:0000256" key="1">
    <source>
        <dbReference type="SAM" id="Phobius"/>
    </source>
</evidence>
<keyword evidence="1" id="KW-0812">Transmembrane</keyword>
<gene>
    <name evidence="2" type="ORF">JOD01_001696</name>
</gene>
<proteinExistence type="predicted"/>
<dbReference type="EMBL" id="JAFBEB010000004">
    <property type="protein sequence ID" value="MBM7590095.1"/>
    <property type="molecule type" value="Genomic_DNA"/>
</dbReference>
<name>A0A938Y2M4_9BACL</name>
<comment type="caution">
    <text evidence="2">The sequence shown here is derived from an EMBL/GenBank/DDBJ whole genome shotgun (WGS) entry which is preliminary data.</text>
</comment>
<keyword evidence="1" id="KW-0472">Membrane</keyword>
<organism evidence="2 3">
    <name type="scientific">Brevibacillus fulvus</name>
    <dbReference type="NCBI Taxonomy" id="1125967"/>
    <lineage>
        <taxon>Bacteria</taxon>
        <taxon>Bacillati</taxon>
        <taxon>Bacillota</taxon>
        <taxon>Bacilli</taxon>
        <taxon>Bacillales</taxon>
        <taxon>Paenibacillaceae</taxon>
        <taxon>Brevibacillus</taxon>
    </lineage>
</organism>
<evidence type="ECO:0000313" key="3">
    <source>
        <dbReference type="Proteomes" id="UP000717624"/>
    </source>
</evidence>
<dbReference type="AlphaFoldDB" id="A0A938Y2M4"/>
<accession>A0A938Y2M4</accession>
<dbReference type="Proteomes" id="UP000717624">
    <property type="component" value="Unassembled WGS sequence"/>
</dbReference>
<protein>
    <submittedName>
        <fullName evidence="2">Uncharacterized protein</fullName>
    </submittedName>
</protein>
<evidence type="ECO:0000313" key="2">
    <source>
        <dbReference type="EMBL" id="MBM7590095.1"/>
    </source>
</evidence>
<keyword evidence="1" id="KW-1133">Transmembrane helix</keyword>
<keyword evidence="3" id="KW-1185">Reference proteome</keyword>
<feature type="transmembrane region" description="Helical" evidence="1">
    <location>
        <begin position="29"/>
        <end position="50"/>
    </location>
</feature>
<dbReference type="RefSeq" id="WP_204517788.1">
    <property type="nucleotide sequence ID" value="NZ_BAABIN010000007.1"/>
</dbReference>
<sequence>MITVPIVLLLIVFYMIASWKTMKAANKPTFLTISGILTVSLAITAFNQMFEKAVKPAVLLQQLLSPFIPFP</sequence>
<feature type="transmembrane region" description="Helical" evidence="1">
    <location>
        <begin position="6"/>
        <end position="22"/>
    </location>
</feature>
<reference evidence="2" key="1">
    <citation type="submission" date="2021-01" db="EMBL/GenBank/DDBJ databases">
        <title>Genomic Encyclopedia of Type Strains, Phase IV (KMG-IV): sequencing the most valuable type-strain genomes for metagenomic binning, comparative biology and taxonomic classification.</title>
        <authorList>
            <person name="Goeker M."/>
        </authorList>
    </citation>
    <scope>NUCLEOTIDE SEQUENCE</scope>
    <source>
        <strain evidence="2">DSM 25523</strain>
    </source>
</reference>